<name>A0A4D5RC55_IXOSC</name>
<dbReference type="AlphaFoldDB" id="A0A4D5RC55"/>
<evidence type="ECO:0000313" key="1">
    <source>
        <dbReference type="EMBL" id="MOY34693.1"/>
    </source>
</evidence>
<dbReference type="EMBL" id="GHJT01000722">
    <property type="protein sequence ID" value="MOY34693.1"/>
    <property type="molecule type" value="Transcribed_RNA"/>
</dbReference>
<protein>
    <submittedName>
        <fullName evidence="1">Uncharacterized protein</fullName>
    </submittedName>
</protein>
<reference evidence="1" key="1">
    <citation type="submission" date="2019-04" db="EMBL/GenBank/DDBJ databases">
        <title>An insight into the mialome of Ixodes scapularis.</title>
        <authorList>
            <person name="Ribeiro J.M."/>
            <person name="Mather T.N."/>
            <person name="Karim S."/>
        </authorList>
    </citation>
    <scope>NUCLEOTIDE SEQUENCE</scope>
</reference>
<proteinExistence type="predicted"/>
<accession>A0A4D5RC55</accession>
<organism evidence="1">
    <name type="scientific">Ixodes scapularis</name>
    <name type="common">Black-legged tick</name>
    <name type="synonym">Deer tick</name>
    <dbReference type="NCBI Taxonomy" id="6945"/>
    <lineage>
        <taxon>Eukaryota</taxon>
        <taxon>Metazoa</taxon>
        <taxon>Ecdysozoa</taxon>
        <taxon>Arthropoda</taxon>
        <taxon>Chelicerata</taxon>
        <taxon>Arachnida</taxon>
        <taxon>Acari</taxon>
        <taxon>Parasitiformes</taxon>
        <taxon>Ixodida</taxon>
        <taxon>Ixodoidea</taxon>
        <taxon>Ixodidae</taxon>
        <taxon>Ixodinae</taxon>
        <taxon>Ixodes</taxon>
    </lineage>
</organism>
<sequence length="88" mass="10405">MLCIALDTLFRLFIVYIYKGHTRNWQCREYVVVPVAVSMSSKVVCVCDIRLRFSLRDWFFLPDLPSVHLTDERARCFVDVRDNTCTKL</sequence>